<evidence type="ECO:0000313" key="2">
    <source>
        <dbReference type="EMBL" id="KRX36083.1"/>
    </source>
</evidence>
<proteinExistence type="predicted"/>
<keyword evidence="1" id="KW-0812">Transmembrane</keyword>
<gene>
    <name evidence="2" type="ORF">T05_4328</name>
</gene>
<accession>A0A0V0TC01</accession>
<protein>
    <submittedName>
        <fullName evidence="2">Uncharacterized protein</fullName>
    </submittedName>
</protein>
<reference evidence="2 3" key="1">
    <citation type="submission" date="2015-01" db="EMBL/GenBank/DDBJ databases">
        <title>Evolution of Trichinella species and genotypes.</title>
        <authorList>
            <person name="Korhonen P.K."/>
            <person name="Edoardo P."/>
            <person name="Giuseppe L.R."/>
            <person name="Gasser R.B."/>
        </authorList>
    </citation>
    <scope>NUCLEOTIDE SEQUENCE [LARGE SCALE GENOMIC DNA]</scope>
    <source>
        <strain evidence="2">ISS417</strain>
    </source>
</reference>
<dbReference type="Proteomes" id="UP000055048">
    <property type="component" value="Unassembled WGS sequence"/>
</dbReference>
<keyword evidence="1" id="KW-1133">Transmembrane helix</keyword>
<keyword evidence="3" id="KW-1185">Reference proteome</keyword>
<dbReference type="AlphaFoldDB" id="A0A0V0TC01"/>
<evidence type="ECO:0000313" key="3">
    <source>
        <dbReference type="Proteomes" id="UP000055048"/>
    </source>
</evidence>
<sequence>MGWIRCNLLWRRLRAGSSTRFDGNPLRLASSGSDPHSTIGYDCTLDVYDYEHYNRSSPTVIRMSPLRYVRVHLSMVLPYRFSLYFLCILFAHTALALRGALHGPIYRAQGQRPRRVARSNRQ</sequence>
<dbReference type="EMBL" id="JYDJ01000386">
    <property type="protein sequence ID" value="KRX36083.1"/>
    <property type="molecule type" value="Genomic_DNA"/>
</dbReference>
<evidence type="ECO:0000256" key="1">
    <source>
        <dbReference type="SAM" id="Phobius"/>
    </source>
</evidence>
<organism evidence="2 3">
    <name type="scientific">Trichinella murrelli</name>
    <dbReference type="NCBI Taxonomy" id="144512"/>
    <lineage>
        <taxon>Eukaryota</taxon>
        <taxon>Metazoa</taxon>
        <taxon>Ecdysozoa</taxon>
        <taxon>Nematoda</taxon>
        <taxon>Enoplea</taxon>
        <taxon>Dorylaimia</taxon>
        <taxon>Trichinellida</taxon>
        <taxon>Trichinellidae</taxon>
        <taxon>Trichinella</taxon>
    </lineage>
</organism>
<feature type="transmembrane region" description="Helical" evidence="1">
    <location>
        <begin position="81"/>
        <end position="101"/>
    </location>
</feature>
<keyword evidence="1" id="KW-0472">Membrane</keyword>
<name>A0A0V0TC01_9BILA</name>
<comment type="caution">
    <text evidence="2">The sequence shown here is derived from an EMBL/GenBank/DDBJ whole genome shotgun (WGS) entry which is preliminary data.</text>
</comment>